<proteinExistence type="inferred from homology"/>
<evidence type="ECO:0000259" key="3">
    <source>
        <dbReference type="SMART" id="SM00867"/>
    </source>
</evidence>
<dbReference type="EMBL" id="JAAOYM010000001">
    <property type="protein sequence ID" value="NIJ12434.1"/>
    <property type="molecule type" value="Genomic_DNA"/>
</dbReference>
<evidence type="ECO:0000313" key="4">
    <source>
        <dbReference type="EMBL" id="NIJ12434.1"/>
    </source>
</evidence>
<dbReference type="InterPro" id="IPR007372">
    <property type="entry name" value="Lipid/polyisoprenoid-bd_YceI"/>
</dbReference>
<evidence type="ECO:0000313" key="5">
    <source>
        <dbReference type="Proteomes" id="UP000545493"/>
    </source>
</evidence>
<gene>
    <name evidence="4" type="ORF">FHU38_002778</name>
</gene>
<feature type="region of interest" description="Disordered" evidence="2">
    <location>
        <begin position="135"/>
        <end position="155"/>
    </location>
</feature>
<evidence type="ECO:0000256" key="1">
    <source>
        <dbReference type="ARBA" id="ARBA00008812"/>
    </source>
</evidence>
<evidence type="ECO:0000256" key="2">
    <source>
        <dbReference type="SAM" id="MobiDB-lite"/>
    </source>
</evidence>
<dbReference type="SMART" id="SM00867">
    <property type="entry name" value="YceI"/>
    <property type="match status" value="1"/>
</dbReference>
<dbReference type="Proteomes" id="UP000545493">
    <property type="component" value="Unassembled WGS sequence"/>
</dbReference>
<dbReference type="InterPro" id="IPR036761">
    <property type="entry name" value="TTHA0802/YceI-like_sf"/>
</dbReference>
<accession>A0A7X5URK1</accession>
<reference evidence="4 5" key="1">
    <citation type="submission" date="2020-03" db="EMBL/GenBank/DDBJ databases">
        <title>Sequencing the genomes of 1000 actinobacteria strains.</title>
        <authorList>
            <person name="Klenk H.-P."/>
        </authorList>
    </citation>
    <scope>NUCLEOTIDE SEQUENCE [LARGE SCALE GENOMIC DNA]</scope>
    <source>
        <strain evidence="4 5">DSM 45685</strain>
    </source>
</reference>
<dbReference type="RefSeq" id="WP_167171190.1">
    <property type="nucleotide sequence ID" value="NZ_JAAOYM010000001.1"/>
</dbReference>
<comment type="similarity">
    <text evidence="1">Belongs to the UPF0312 family.</text>
</comment>
<dbReference type="SUPFAM" id="SSF101874">
    <property type="entry name" value="YceI-like"/>
    <property type="match status" value="1"/>
</dbReference>
<protein>
    <submittedName>
        <fullName evidence="4">Polyisoprenoid-binding protein YceI</fullName>
    </submittedName>
</protein>
<feature type="domain" description="Lipid/polyisoprenoid-binding YceI-like" evidence="3">
    <location>
        <begin position="2"/>
        <end position="137"/>
    </location>
</feature>
<dbReference type="Pfam" id="PF04264">
    <property type="entry name" value="YceI"/>
    <property type="match status" value="1"/>
</dbReference>
<comment type="caution">
    <text evidence="4">The sequence shown here is derived from an EMBL/GenBank/DDBJ whole genome shotgun (WGS) entry which is preliminary data.</text>
</comment>
<dbReference type="PANTHER" id="PTHR34406">
    <property type="entry name" value="PROTEIN YCEI"/>
    <property type="match status" value="1"/>
</dbReference>
<name>A0A7X5URK1_9PSEU</name>
<dbReference type="Gene3D" id="2.40.128.110">
    <property type="entry name" value="Lipid/polyisoprenoid-binding, YceI-like"/>
    <property type="match status" value="1"/>
</dbReference>
<sequence>MPGRSTGSFTTSHLFGLGKVRGSFRIEDGLIRVTDPVGGSSARATIAAASVDTGNSARDSMLRSPTYLDTAAHPHITFASTRVEEIEGTWLLHGRLTVRARSGSVELWGGPGRDGRDLGPVDRELPDRPVRVRVYRDEGNDGQVADHAAGPRRGT</sequence>
<keyword evidence="5" id="KW-1185">Reference proteome</keyword>
<organism evidence="4 5">
    <name type="scientific">Saccharomonospora amisosensis</name>
    <dbReference type="NCBI Taxonomy" id="1128677"/>
    <lineage>
        <taxon>Bacteria</taxon>
        <taxon>Bacillati</taxon>
        <taxon>Actinomycetota</taxon>
        <taxon>Actinomycetes</taxon>
        <taxon>Pseudonocardiales</taxon>
        <taxon>Pseudonocardiaceae</taxon>
        <taxon>Saccharomonospora</taxon>
    </lineage>
</organism>
<dbReference type="AlphaFoldDB" id="A0A7X5URK1"/>
<dbReference type="PANTHER" id="PTHR34406:SF1">
    <property type="entry name" value="PROTEIN YCEI"/>
    <property type="match status" value="1"/>
</dbReference>